<dbReference type="Pfam" id="PF05532">
    <property type="entry name" value="CsbD"/>
    <property type="match status" value="1"/>
</dbReference>
<dbReference type="InterPro" id="IPR036629">
    <property type="entry name" value="YjbJ_sf"/>
</dbReference>
<organism evidence="4 5">
    <name type="scientific">Teichococcus globiformis</name>
    <dbReference type="NCBI Taxonomy" id="2307229"/>
    <lineage>
        <taxon>Bacteria</taxon>
        <taxon>Pseudomonadati</taxon>
        <taxon>Pseudomonadota</taxon>
        <taxon>Alphaproteobacteria</taxon>
        <taxon>Acetobacterales</taxon>
        <taxon>Roseomonadaceae</taxon>
        <taxon>Roseomonas</taxon>
    </lineage>
</organism>
<keyword evidence="2" id="KW-0812">Transmembrane</keyword>
<dbReference type="RefSeq" id="WP_379595287.1">
    <property type="nucleotide sequence ID" value="NZ_JBHRTN010000008.1"/>
</dbReference>
<evidence type="ECO:0000259" key="3">
    <source>
        <dbReference type="Pfam" id="PF05532"/>
    </source>
</evidence>
<dbReference type="Proteomes" id="UP001595593">
    <property type="component" value="Unassembled WGS sequence"/>
</dbReference>
<keyword evidence="2" id="KW-1133">Transmembrane helix</keyword>
<dbReference type="Gene3D" id="1.10.1470.10">
    <property type="entry name" value="YjbJ"/>
    <property type="match status" value="1"/>
</dbReference>
<dbReference type="SUPFAM" id="SSF69047">
    <property type="entry name" value="Hypothetical protein YjbJ"/>
    <property type="match status" value="1"/>
</dbReference>
<keyword evidence="5" id="KW-1185">Reference proteome</keyword>
<dbReference type="InterPro" id="IPR050423">
    <property type="entry name" value="UPF0337_stress_rsp"/>
</dbReference>
<reference evidence="5" key="1">
    <citation type="journal article" date="2019" name="Int. J. Syst. Evol. Microbiol.">
        <title>The Global Catalogue of Microorganisms (GCM) 10K type strain sequencing project: providing services to taxonomists for standard genome sequencing and annotation.</title>
        <authorList>
            <consortium name="The Broad Institute Genomics Platform"/>
            <consortium name="The Broad Institute Genome Sequencing Center for Infectious Disease"/>
            <person name="Wu L."/>
            <person name="Ma J."/>
        </authorList>
    </citation>
    <scope>NUCLEOTIDE SEQUENCE [LARGE SCALE GENOMIC DNA]</scope>
    <source>
        <strain evidence="5">KCTC 52094</strain>
    </source>
</reference>
<protein>
    <submittedName>
        <fullName evidence="4">CsbD family protein</fullName>
    </submittedName>
</protein>
<dbReference type="InterPro" id="IPR008462">
    <property type="entry name" value="CsbD"/>
</dbReference>
<feature type="domain" description="CsbD-like" evidence="3">
    <location>
        <begin position="4"/>
        <end position="55"/>
    </location>
</feature>
<evidence type="ECO:0000313" key="5">
    <source>
        <dbReference type="Proteomes" id="UP001595593"/>
    </source>
</evidence>
<dbReference type="PANTHER" id="PTHR34977:SF1">
    <property type="entry name" value="UPF0337 PROTEIN YJBJ"/>
    <property type="match status" value="1"/>
</dbReference>
<keyword evidence="2" id="KW-0472">Membrane</keyword>
<accession>A0ABV7FXG2</accession>
<evidence type="ECO:0000256" key="1">
    <source>
        <dbReference type="ARBA" id="ARBA00009129"/>
    </source>
</evidence>
<feature type="transmembrane region" description="Helical" evidence="2">
    <location>
        <begin position="74"/>
        <end position="92"/>
    </location>
</feature>
<evidence type="ECO:0000256" key="2">
    <source>
        <dbReference type="SAM" id="Phobius"/>
    </source>
</evidence>
<gene>
    <name evidence="4" type="ORF">ACFOD4_07300</name>
</gene>
<dbReference type="EMBL" id="JBHRTN010000008">
    <property type="protein sequence ID" value="MFC3124860.1"/>
    <property type="molecule type" value="Genomic_DNA"/>
</dbReference>
<name>A0ABV7FXG2_9PROT</name>
<evidence type="ECO:0000313" key="4">
    <source>
        <dbReference type="EMBL" id="MFC3124860.1"/>
    </source>
</evidence>
<comment type="similarity">
    <text evidence="1">Belongs to the UPF0337 (CsbD) family.</text>
</comment>
<dbReference type="PANTHER" id="PTHR34977">
    <property type="entry name" value="UPF0337 PROTEIN YJBJ"/>
    <property type="match status" value="1"/>
</dbReference>
<comment type="caution">
    <text evidence="4">The sequence shown here is derived from an EMBL/GenBank/DDBJ whole genome shotgun (WGS) entry which is preliminary data.</text>
</comment>
<proteinExistence type="inferred from homology"/>
<sequence>MNSDRVEGTVDDITGRAQEAYGDLAGDSDHKVRGMARQASGRVQHAYGEARDYAREYAGHAGERVARQVEQQPVTTMLIVGAVGFALGLLAGRR</sequence>